<evidence type="ECO:0000256" key="3">
    <source>
        <dbReference type="ARBA" id="ARBA00022475"/>
    </source>
</evidence>
<dbReference type="PANTHER" id="PTHR42920">
    <property type="entry name" value="OS03G0707200 PROTEIN-RELATED"/>
    <property type="match status" value="1"/>
</dbReference>
<accession>A0A7H8Q903</accession>
<evidence type="ECO:0000256" key="7">
    <source>
        <dbReference type="SAM" id="Phobius"/>
    </source>
</evidence>
<gene>
    <name evidence="9" type="ORF">HF394_06515</name>
</gene>
<feature type="transmembrane region" description="Helical" evidence="7">
    <location>
        <begin position="65"/>
        <end position="86"/>
    </location>
</feature>
<dbReference type="InterPro" id="IPR000620">
    <property type="entry name" value="EamA_dom"/>
</dbReference>
<reference evidence="9 10" key="1">
    <citation type="submission" date="2020-04" db="EMBL/GenBank/DDBJ databases">
        <authorList>
            <person name="Pajer P."/>
            <person name="Broz P."/>
        </authorList>
    </citation>
    <scope>NUCLEOTIDE SEQUENCE [LARGE SCALE GENOMIC DNA]</scope>
    <source>
        <strain evidence="10">NRL-ATB46093</strain>
    </source>
</reference>
<dbReference type="InterPro" id="IPR051258">
    <property type="entry name" value="Diverse_Substrate_Transporter"/>
</dbReference>
<keyword evidence="6 7" id="KW-0472">Membrane</keyword>
<evidence type="ECO:0000256" key="5">
    <source>
        <dbReference type="ARBA" id="ARBA00022989"/>
    </source>
</evidence>
<keyword evidence="10" id="KW-1185">Reference proteome</keyword>
<evidence type="ECO:0000313" key="10">
    <source>
        <dbReference type="Proteomes" id="UP000509222"/>
    </source>
</evidence>
<dbReference type="InterPro" id="IPR037185">
    <property type="entry name" value="EmrE-like"/>
</dbReference>
<dbReference type="SUPFAM" id="SSF103481">
    <property type="entry name" value="Multidrug resistance efflux transporter EmrE"/>
    <property type="match status" value="2"/>
</dbReference>
<dbReference type="EMBL" id="CP051177">
    <property type="protein sequence ID" value="QKX50270.1"/>
    <property type="molecule type" value="Genomic_DNA"/>
</dbReference>
<comment type="subcellular location">
    <subcellularLocation>
        <location evidence="1">Cell membrane</location>
        <topology evidence="1">Multi-pass membrane protein</topology>
    </subcellularLocation>
</comment>
<dbReference type="PANTHER" id="PTHR42920:SF15">
    <property type="entry name" value="MEMBRANE PROTEIN"/>
    <property type="match status" value="1"/>
</dbReference>
<protein>
    <submittedName>
        <fullName evidence="9">DMT family transporter</fullName>
    </submittedName>
</protein>
<keyword evidence="3" id="KW-1003">Cell membrane</keyword>
<feature type="domain" description="EamA" evidence="8">
    <location>
        <begin position="5"/>
        <end position="137"/>
    </location>
</feature>
<keyword evidence="5 7" id="KW-1133">Transmembrane helix</keyword>
<feature type="transmembrane region" description="Helical" evidence="7">
    <location>
        <begin position="212"/>
        <end position="233"/>
    </location>
</feature>
<evidence type="ECO:0000259" key="8">
    <source>
        <dbReference type="Pfam" id="PF00892"/>
    </source>
</evidence>
<feature type="transmembrane region" description="Helical" evidence="7">
    <location>
        <begin position="33"/>
        <end position="53"/>
    </location>
</feature>
<organism evidence="9 10">
    <name type="scientific">Planococcus glaciei</name>
    <dbReference type="NCBI Taxonomy" id="459472"/>
    <lineage>
        <taxon>Bacteria</taxon>
        <taxon>Bacillati</taxon>
        <taxon>Bacillota</taxon>
        <taxon>Bacilli</taxon>
        <taxon>Bacillales</taxon>
        <taxon>Caryophanaceae</taxon>
        <taxon>Planococcus</taxon>
    </lineage>
</organism>
<proteinExistence type="inferred from homology"/>
<dbReference type="RefSeq" id="WP_053166711.1">
    <property type="nucleotide sequence ID" value="NZ_CP051177.1"/>
</dbReference>
<feature type="transmembrane region" description="Helical" evidence="7">
    <location>
        <begin position="92"/>
        <end position="114"/>
    </location>
</feature>
<name>A0A7H8Q903_9BACL</name>
<feature type="transmembrane region" description="Helical" evidence="7">
    <location>
        <begin position="155"/>
        <end position="174"/>
    </location>
</feature>
<dbReference type="AlphaFoldDB" id="A0A7H8Q903"/>
<evidence type="ECO:0000256" key="4">
    <source>
        <dbReference type="ARBA" id="ARBA00022692"/>
    </source>
</evidence>
<feature type="transmembrane region" description="Helical" evidence="7">
    <location>
        <begin position="245"/>
        <end position="263"/>
    </location>
</feature>
<sequence length="308" mass="33372">MRYFYCLLLLLTSFLWAGNFVVGKWLIGHASPITLTSLRWMIAVLCLIPLVWLTEKKIVPPRKALLPLALMGITGVSLFNILQFIALEHTSASNIGLISTLNMLSIAVFSAFLLKEKIRPLQLAAMGLSLFGVILVLTKGNTALLFSMQFNKGDLYMLAAVAVWGLYSVCSKWAMASTSPAMATLYSGAFGVLVLLPFNLTGFTVTNVNASFVYSLLYTGVISTVVCFVLWNIGVKKLGATTSGLFLNFNPVFTAVLAFFILGEQMTRAQLLGSAVVIGGCILFSYFGTVKPSAARSQDAINPLPKQV</sequence>
<feature type="transmembrane region" description="Helical" evidence="7">
    <location>
        <begin position="126"/>
        <end position="149"/>
    </location>
</feature>
<evidence type="ECO:0000313" key="9">
    <source>
        <dbReference type="EMBL" id="QKX50270.1"/>
    </source>
</evidence>
<feature type="transmembrane region" description="Helical" evidence="7">
    <location>
        <begin position="269"/>
        <end position="288"/>
    </location>
</feature>
<comment type="similarity">
    <text evidence="2">Belongs to the EamA transporter family.</text>
</comment>
<feature type="transmembrane region" description="Helical" evidence="7">
    <location>
        <begin position="181"/>
        <end position="200"/>
    </location>
</feature>
<evidence type="ECO:0000256" key="6">
    <source>
        <dbReference type="ARBA" id="ARBA00023136"/>
    </source>
</evidence>
<evidence type="ECO:0000256" key="1">
    <source>
        <dbReference type="ARBA" id="ARBA00004651"/>
    </source>
</evidence>
<dbReference type="Proteomes" id="UP000509222">
    <property type="component" value="Chromosome"/>
</dbReference>
<dbReference type="Pfam" id="PF00892">
    <property type="entry name" value="EamA"/>
    <property type="match status" value="2"/>
</dbReference>
<dbReference type="GO" id="GO:0005886">
    <property type="term" value="C:plasma membrane"/>
    <property type="evidence" value="ECO:0007669"/>
    <property type="project" value="UniProtKB-SubCell"/>
</dbReference>
<feature type="domain" description="EamA" evidence="8">
    <location>
        <begin position="152"/>
        <end position="285"/>
    </location>
</feature>
<keyword evidence="4 7" id="KW-0812">Transmembrane</keyword>
<reference evidence="10" key="2">
    <citation type="submission" date="2020-06" db="EMBL/GenBank/DDBJ databases">
        <title>Isolation of Planomicrobium glaciei.</title>
        <authorList>
            <person name="Malisova L."/>
            <person name="Safrankova R."/>
            <person name="Jakubu V."/>
            <person name="Spanelova P."/>
        </authorList>
    </citation>
    <scope>NUCLEOTIDE SEQUENCE [LARGE SCALE GENOMIC DNA]</scope>
    <source>
        <strain evidence="10">NRL-ATB46093</strain>
    </source>
</reference>
<evidence type="ECO:0000256" key="2">
    <source>
        <dbReference type="ARBA" id="ARBA00007362"/>
    </source>
</evidence>